<keyword evidence="4" id="KW-1185">Reference proteome</keyword>
<dbReference type="Proteomes" id="UP000249757">
    <property type="component" value="Unassembled WGS sequence"/>
</dbReference>
<name>A0A317A7T0_9PLEO</name>
<reference evidence="3" key="2">
    <citation type="submission" date="2021-05" db="EMBL/GenBank/DDBJ databases">
        <authorList>
            <person name="Moolhuijzen P.M."/>
            <person name="Moffat C.S."/>
        </authorList>
    </citation>
    <scope>NUCLEOTIDE SEQUENCE</scope>
    <source>
        <strain evidence="3">86-124</strain>
    </source>
</reference>
<dbReference type="EMBL" id="NRDI02000008">
    <property type="protein sequence ID" value="KAI1513917.1"/>
    <property type="molecule type" value="Genomic_DNA"/>
</dbReference>
<feature type="compositionally biased region" description="Polar residues" evidence="1">
    <location>
        <begin position="39"/>
        <end position="51"/>
    </location>
</feature>
<dbReference type="AlphaFoldDB" id="A0A317A7T0"/>
<evidence type="ECO:0000313" key="4">
    <source>
        <dbReference type="Proteomes" id="UP000249757"/>
    </source>
</evidence>
<reference evidence="3" key="3">
    <citation type="journal article" date="2022" name="bioRxiv">
        <title>A global pangenome for the wheat fungal pathogen Pyrenophora tritici-repentis and prediction of effector protein structural homology.</title>
        <authorList>
            <person name="Moolhuijzen P."/>
            <person name="See P.T."/>
            <person name="Shi G."/>
            <person name="Powell H.R."/>
            <person name="Cockram J."/>
            <person name="Jorgensen L.N."/>
            <person name="Benslimane H."/>
            <person name="Strelkov S.E."/>
            <person name="Turner J."/>
            <person name="Liu Z."/>
            <person name="Moffat C.S."/>
        </authorList>
    </citation>
    <scope>NUCLEOTIDE SEQUENCE</scope>
    <source>
        <strain evidence="3">86-124</strain>
    </source>
</reference>
<proteinExistence type="predicted"/>
<feature type="compositionally biased region" description="Basic residues" evidence="1">
    <location>
        <begin position="1"/>
        <end position="11"/>
    </location>
</feature>
<reference evidence="2" key="1">
    <citation type="journal article" date="2018" name="BMC Genomics">
        <title>Comparative genomics of the wheat fungal pathogen Pyrenophora tritici-repentis reveals chromosomal variations and genome plasticity.</title>
        <authorList>
            <person name="Moolhuijzen P."/>
            <person name="See P.T."/>
            <person name="Hane J.K."/>
            <person name="Shi G."/>
            <person name="Liu Z."/>
            <person name="Oliver R.P."/>
            <person name="Moffat C.S."/>
        </authorList>
    </citation>
    <scope>NUCLEOTIDE SEQUENCE [LARGE SCALE GENOMIC DNA]</scope>
    <source>
        <strain evidence="2">M4</strain>
    </source>
</reference>
<protein>
    <submittedName>
        <fullName evidence="3">Uncharacterized protein</fullName>
    </submittedName>
</protein>
<gene>
    <name evidence="3" type="ORF">Ptr86124_006547</name>
    <name evidence="2" type="ORF">PtrM4_112000</name>
</gene>
<accession>A0A317A7T0</accession>
<reference evidence="4" key="4">
    <citation type="journal article" date="2022" name="Microb. Genom.">
        <title>A global pangenome for the wheat fungal pathogen Pyrenophora tritici-repentis and prediction of effector protein structural homology.</title>
        <authorList>
            <person name="Moolhuijzen P.M."/>
            <person name="See P.T."/>
            <person name="Shi G."/>
            <person name="Powell H.R."/>
            <person name="Cockram J."/>
            <person name="Jorgensen L.N."/>
            <person name="Benslimane H."/>
            <person name="Strelkov S.E."/>
            <person name="Turner J."/>
            <person name="Liu Z."/>
            <person name="Moffat C.S."/>
        </authorList>
    </citation>
    <scope>NUCLEOTIDE SEQUENCE [LARGE SCALE GENOMIC DNA]</scope>
</reference>
<dbReference type="Proteomes" id="UP000245464">
    <property type="component" value="Chromosome 5"/>
</dbReference>
<feature type="region of interest" description="Disordered" evidence="1">
    <location>
        <begin position="1"/>
        <end position="55"/>
    </location>
</feature>
<comment type="caution">
    <text evidence="3">The sequence shown here is derived from an EMBL/GenBank/DDBJ whole genome shotgun (WGS) entry which is preliminary data.</text>
</comment>
<dbReference type="EMBL" id="NQIK02000005">
    <property type="protein sequence ID" value="KAF7571198.1"/>
    <property type="molecule type" value="Genomic_DNA"/>
</dbReference>
<evidence type="ECO:0000313" key="3">
    <source>
        <dbReference type="EMBL" id="KAI1513917.1"/>
    </source>
</evidence>
<evidence type="ECO:0000313" key="2">
    <source>
        <dbReference type="EMBL" id="KAF7571198.1"/>
    </source>
</evidence>
<evidence type="ECO:0000256" key="1">
    <source>
        <dbReference type="SAM" id="MobiDB-lite"/>
    </source>
</evidence>
<sequence length="125" mass="13534">MPPTRPPKRPRRDAFAPNKRAKVAARTQRLSPRKALATVASQATEPPTFESQLRESQPKAAIVALTEGSSAATVAIIKDDEDGNEDRVTNLRRGHSARYEGQKDGDLVGIPSQTKAYKGVQGPMT</sequence>
<organism evidence="3 4">
    <name type="scientific">Pyrenophora tritici-repentis</name>
    <dbReference type="NCBI Taxonomy" id="45151"/>
    <lineage>
        <taxon>Eukaryota</taxon>
        <taxon>Fungi</taxon>
        <taxon>Dikarya</taxon>
        <taxon>Ascomycota</taxon>
        <taxon>Pezizomycotina</taxon>
        <taxon>Dothideomycetes</taxon>
        <taxon>Pleosporomycetidae</taxon>
        <taxon>Pleosporales</taxon>
        <taxon>Pleosporineae</taxon>
        <taxon>Pleosporaceae</taxon>
        <taxon>Pyrenophora</taxon>
    </lineage>
</organism>